<feature type="transmembrane region" description="Helical" evidence="9">
    <location>
        <begin position="199"/>
        <end position="219"/>
    </location>
</feature>
<feature type="compositionally biased region" description="Acidic residues" evidence="8">
    <location>
        <begin position="135"/>
        <end position="153"/>
    </location>
</feature>
<feature type="transmembrane region" description="Helical" evidence="9">
    <location>
        <begin position="320"/>
        <end position="344"/>
    </location>
</feature>
<feature type="transmembrane region" description="Helical" evidence="9">
    <location>
        <begin position="407"/>
        <end position="429"/>
    </location>
</feature>
<comment type="subcellular location">
    <subcellularLocation>
        <location evidence="2">Endoplasmic reticulum membrane</location>
        <topology evidence="2">Multi-pass membrane protein</topology>
    </subcellularLocation>
</comment>
<evidence type="ECO:0000313" key="12">
    <source>
        <dbReference type="Proteomes" id="UP000799291"/>
    </source>
</evidence>
<gene>
    <name evidence="11" type="ORF">K458DRAFT_428795</name>
</gene>
<name>A0A6G1JCQ5_9PLEO</name>
<feature type="transmembrane region" description="Helical" evidence="9">
    <location>
        <begin position="376"/>
        <end position="395"/>
    </location>
</feature>
<feature type="compositionally biased region" description="Basic and acidic residues" evidence="8">
    <location>
        <begin position="554"/>
        <end position="563"/>
    </location>
</feature>
<reference evidence="11" key="1">
    <citation type="journal article" date="2020" name="Stud. Mycol.">
        <title>101 Dothideomycetes genomes: a test case for predicting lifestyles and emergence of pathogens.</title>
        <authorList>
            <person name="Haridas S."/>
            <person name="Albert R."/>
            <person name="Binder M."/>
            <person name="Bloem J."/>
            <person name="Labutti K."/>
            <person name="Salamov A."/>
            <person name="Andreopoulos B."/>
            <person name="Baker S."/>
            <person name="Barry K."/>
            <person name="Bills G."/>
            <person name="Bluhm B."/>
            <person name="Cannon C."/>
            <person name="Castanera R."/>
            <person name="Culley D."/>
            <person name="Daum C."/>
            <person name="Ezra D."/>
            <person name="Gonzalez J."/>
            <person name="Henrissat B."/>
            <person name="Kuo A."/>
            <person name="Liang C."/>
            <person name="Lipzen A."/>
            <person name="Lutzoni F."/>
            <person name="Magnuson J."/>
            <person name="Mondo S."/>
            <person name="Nolan M."/>
            <person name="Ohm R."/>
            <person name="Pangilinan J."/>
            <person name="Park H.-J."/>
            <person name="Ramirez L."/>
            <person name="Alfaro M."/>
            <person name="Sun H."/>
            <person name="Tritt A."/>
            <person name="Yoshinaga Y."/>
            <person name="Zwiers L.-H."/>
            <person name="Turgeon B."/>
            <person name="Goodwin S."/>
            <person name="Spatafora J."/>
            <person name="Crous P."/>
            <person name="Grigoriev I."/>
        </authorList>
    </citation>
    <scope>NUCLEOTIDE SEQUENCE</scope>
    <source>
        <strain evidence="11">CBS 122367</strain>
    </source>
</reference>
<feature type="region of interest" description="Disordered" evidence="8">
    <location>
        <begin position="1"/>
        <end position="167"/>
    </location>
</feature>
<dbReference type="OrthoDB" id="18894at2759"/>
<evidence type="ECO:0000256" key="9">
    <source>
        <dbReference type="SAM" id="Phobius"/>
    </source>
</evidence>
<dbReference type="InterPro" id="IPR050186">
    <property type="entry name" value="TPT_transporter"/>
</dbReference>
<dbReference type="PANTHER" id="PTHR11132">
    <property type="entry name" value="SOLUTE CARRIER FAMILY 35"/>
    <property type="match status" value="1"/>
</dbReference>
<accession>A0A6G1JCQ5</accession>
<feature type="transmembrane region" description="Helical" evidence="9">
    <location>
        <begin position="449"/>
        <end position="468"/>
    </location>
</feature>
<keyword evidence="7 9" id="KW-0472">Membrane</keyword>
<evidence type="ECO:0000256" key="7">
    <source>
        <dbReference type="ARBA" id="ARBA00023136"/>
    </source>
</evidence>
<feature type="transmembrane region" description="Helical" evidence="9">
    <location>
        <begin position="239"/>
        <end position="262"/>
    </location>
</feature>
<comment type="subunit">
    <text evidence="4">Homooligomer.</text>
</comment>
<feature type="transmembrane region" description="Helical" evidence="9">
    <location>
        <begin position="508"/>
        <end position="527"/>
    </location>
</feature>
<evidence type="ECO:0000256" key="2">
    <source>
        <dbReference type="ARBA" id="ARBA00004477"/>
    </source>
</evidence>
<dbReference type="EMBL" id="MU005574">
    <property type="protein sequence ID" value="KAF2688000.1"/>
    <property type="molecule type" value="Genomic_DNA"/>
</dbReference>
<keyword evidence="12" id="KW-1185">Reference proteome</keyword>
<feature type="region of interest" description="Disordered" evidence="8">
    <location>
        <begin position="547"/>
        <end position="612"/>
    </location>
</feature>
<organism evidence="11 12">
    <name type="scientific">Lentithecium fluviatile CBS 122367</name>
    <dbReference type="NCBI Taxonomy" id="1168545"/>
    <lineage>
        <taxon>Eukaryota</taxon>
        <taxon>Fungi</taxon>
        <taxon>Dikarya</taxon>
        <taxon>Ascomycota</taxon>
        <taxon>Pezizomycotina</taxon>
        <taxon>Dothideomycetes</taxon>
        <taxon>Pleosporomycetidae</taxon>
        <taxon>Pleosporales</taxon>
        <taxon>Massarineae</taxon>
        <taxon>Lentitheciaceae</taxon>
        <taxon>Lentithecium</taxon>
    </lineage>
</organism>
<keyword evidence="6 9" id="KW-1133">Transmembrane helix</keyword>
<dbReference type="Proteomes" id="UP000799291">
    <property type="component" value="Unassembled WGS sequence"/>
</dbReference>
<evidence type="ECO:0000256" key="5">
    <source>
        <dbReference type="ARBA" id="ARBA00022692"/>
    </source>
</evidence>
<feature type="compositionally biased region" description="Basic residues" evidence="8">
    <location>
        <begin position="100"/>
        <end position="109"/>
    </location>
</feature>
<proteinExistence type="inferred from homology"/>
<comment type="function">
    <text evidence="1">Involved in the import of GDP-mannose from the cytoplasm into the Golgi lumen.</text>
</comment>
<evidence type="ECO:0000256" key="6">
    <source>
        <dbReference type="ARBA" id="ARBA00022989"/>
    </source>
</evidence>
<evidence type="ECO:0000313" key="11">
    <source>
        <dbReference type="EMBL" id="KAF2688000.1"/>
    </source>
</evidence>
<evidence type="ECO:0000256" key="1">
    <source>
        <dbReference type="ARBA" id="ARBA00003420"/>
    </source>
</evidence>
<feature type="transmembrane region" description="Helical" evidence="9">
    <location>
        <begin position="480"/>
        <end position="502"/>
    </location>
</feature>
<feature type="compositionally biased region" description="Basic and acidic residues" evidence="8">
    <location>
        <begin position="110"/>
        <end position="134"/>
    </location>
</feature>
<dbReference type="GO" id="GO:0005789">
    <property type="term" value="C:endoplasmic reticulum membrane"/>
    <property type="evidence" value="ECO:0007669"/>
    <property type="project" value="UniProtKB-SubCell"/>
</dbReference>
<feature type="transmembrane region" description="Helical" evidence="9">
    <location>
        <begin position="294"/>
        <end position="314"/>
    </location>
</feature>
<feature type="domain" description="Sugar phosphate transporter" evidence="10">
    <location>
        <begin position="203"/>
        <end position="525"/>
    </location>
</feature>
<keyword evidence="5 9" id="KW-0812">Transmembrane</keyword>
<evidence type="ECO:0000259" key="10">
    <source>
        <dbReference type="Pfam" id="PF03151"/>
    </source>
</evidence>
<dbReference type="InterPro" id="IPR004853">
    <property type="entry name" value="Sugar_P_trans_dom"/>
</dbReference>
<sequence>MTADSVVRWLEDTAAKPPAAPDSLHPADAFPLATLSNPPSSTDSDIDSDDDGDGPHVSRVNIAALVHPPNIMGDQPAANNARRRSSSLAGASGPEQTRSAPKKYRRRRSDHILEEGEDRSSDSDRSDESGKTESDDLELDDMSGDGLEDDEETGLTGRDRRRRRRRKRRNTLLDQRIVPEVKLTKEEEKLADQNMIHSMLVNTVLIGLWYLFSISISVYNKWMFKLEKDDGQTTNIFPFPLFTTCLHMVVQFSLASLVLFMIPSFRPRHDSLNPHAAGARVEPVDPKKPLMTRWFYFSRIGPCGVATGMDIGLGNTSLKFISLTFFTMCKSSALGFVLLFAFLFRLEQPSWRLVIIIAIMTVGVIMMVAGETAFHALGFILVMSSACSSGFRWSLTQILLLRNPATANPFSSIFFLAPVMFLSLFVLAIPVEGFSALSEGLSVLFENKGAFLGIGILLFPGVLAFLMTASEFALLKRTSVVTLSICGIFKEVVTITTANLVFHDPLTPINLTGLLVTICSIAAYNYMKIQKMRSDARMNAHLAAQDEYAPVSTHDPDRDRDRVGSTQATGANTAGLMRNSLSLAPGVAAAERAPTDSSSSRASPVKRPEDLE</sequence>
<dbReference type="Pfam" id="PF03151">
    <property type="entry name" value="TPT"/>
    <property type="match status" value="1"/>
</dbReference>
<evidence type="ECO:0000256" key="4">
    <source>
        <dbReference type="ARBA" id="ARBA00011182"/>
    </source>
</evidence>
<comment type="similarity">
    <text evidence="3">Belongs to the TPT transporter family. SLC35D subfamily.</text>
</comment>
<feature type="transmembrane region" description="Helical" evidence="9">
    <location>
        <begin position="351"/>
        <end position="370"/>
    </location>
</feature>
<dbReference type="AlphaFoldDB" id="A0A6G1JCQ5"/>
<evidence type="ECO:0000256" key="3">
    <source>
        <dbReference type="ARBA" id="ARBA00010425"/>
    </source>
</evidence>
<evidence type="ECO:0000256" key="8">
    <source>
        <dbReference type="SAM" id="MobiDB-lite"/>
    </source>
</evidence>
<protein>
    <submittedName>
        <fullName evidence="11">TPT-domain-containing protein</fullName>
    </submittedName>
</protein>